<comment type="caution">
    <text evidence="3">The sequence shown here is derived from an EMBL/GenBank/DDBJ whole genome shotgun (WGS) entry which is preliminary data.</text>
</comment>
<reference evidence="3 4" key="1">
    <citation type="submission" date="2024-04" db="EMBL/GenBank/DDBJ databases">
        <title>Tritrichomonas musculus Genome.</title>
        <authorList>
            <person name="Alves-Ferreira E."/>
            <person name="Grigg M."/>
            <person name="Lorenzi H."/>
            <person name="Galac M."/>
        </authorList>
    </citation>
    <scope>NUCLEOTIDE SEQUENCE [LARGE SCALE GENOMIC DNA]</scope>
    <source>
        <strain evidence="3 4">EAF2021</strain>
    </source>
</reference>
<gene>
    <name evidence="3" type="ORF">M9Y10_039152</name>
</gene>
<keyword evidence="4" id="KW-1185">Reference proteome</keyword>
<evidence type="ECO:0000313" key="3">
    <source>
        <dbReference type="EMBL" id="KAK8888091.1"/>
    </source>
</evidence>
<dbReference type="EMBL" id="JAPFFF010000006">
    <property type="protein sequence ID" value="KAK8888091.1"/>
    <property type="molecule type" value="Genomic_DNA"/>
</dbReference>
<feature type="compositionally biased region" description="Basic residues" evidence="1">
    <location>
        <begin position="94"/>
        <end position="103"/>
    </location>
</feature>
<organism evidence="3 4">
    <name type="scientific">Tritrichomonas musculus</name>
    <dbReference type="NCBI Taxonomy" id="1915356"/>
    <lineage>
        <taxon>Eukaryota</taxon>
        <taxon>Metamonada</taxon>
        <taxon>Parabasalia</taxon>
        <taxon>Tritrichomonadida</taxon>
        <taxon>Tritrichomonadidae</taxon>
        <taxon>Tritrichomonas</taxon>
    </lineage>
</organism>
<accession>A0ABR2KB18</accession>
<feature type="transmembrane region" description="Helical" evidence="2">
    <location>
        <begin position="187"/>
        <end position="207"/>
    </location>
</feature>
<evidence type="ECO:0000256" key="1">
    <source>
        <dbReference type="SAM" id="MobiDB-lite"/>
    </source>
</evidence>
<sequence>MYLDIDLDWDNLESNTINSLRYACQQLRLYTKGNLKKDYIFALRAFHLKHPEITSRSKATHNDAFITSPIRDASNESQQYQNEFNQNQVQSHPKSTKYQKVHSRRNENIVSEQHSPKSQKNPRSTNRYKNYSNDKSANSDYSSYSPSYQSDKNYSESERMSPLLPEKSSKRKSSKRNVNKASTQKKVFSTIISVILVILIILVALLLL</sequence>
<feature type="compositionally biased region" description="Polar residues" evidence="1">
    <location>
        <begin position="84"/>
        <end position="93"/>
    </location>
</feature>
<evidence type="ECO:0000256" key="2">
    <source>
        <dbReference type="SAM" id="Phobius"/>
    </source>
</evidence>
<proteinExistence type="predicted"/>
<evidence type="ECO:0000313" key="4">
    <source>
        <dbReference type="Proteomes" id="UP001470230"/>
    </source>
</evidence>
<protein>
    <submittedName>
        <fullName evidence="3">Uncharacterized protein</fullName>
    </submittedName>
</protein>
<feature type="region of interest" description="Disordered" evidence="1">
    <location>
        <begin position="84"/>
        <end position="182"/>
    </location>
</feature>
<feature type="compositionally biased region" description="Low complexity" evidence="1">
    <location>
        <begin position="128"/>
        <end position="152"/>
    </location>
</feature>
<keyword evidence="2" id="KW-0812">Transmembrane</keyword>
<feature type="compositionally biased region" description="Basic residues" evidence="1">
    <location>
        <begin position="169"/>
        <end position="178"/>
    </location>
</feature>
<keyword evidence="2" id="KW-0472">Membrane</keyword>
<name>A0ABR2KB18_9EUKA</name>
<feature type="compositionally biased region" description="Polar residues" evidence="1">
    <location>
        <begin position="108"/>
        <end position="127"/>
    </location>
</feature>
<keyword evidence="2" id="KW-1133">Transmembrane helix</keyword>
<dbReference type="Proteomes" id="UP001470230">
    <property type="component" value="Unassembled WGS sequence"/>
</dbReference>